<dbReference type="PANTHER" id="PTHR43208">
    <property type="entry name" value="ABC TRANSPORTER SUBSTRATE-BINDING PROTEIN"/>
    <property type="match status" value="1"/>
</dbReference>
<name>A0A081C4I2_VECG1</name>
<dbReference type="STRING" id="1499967.U27_06472"/>
<dbReference type="InterPro" id="IPR052910">
    <property type="entry name" value="ABC-Purine-Binding"/>
</dbReference>
<gene>
    <name evidence="4" type="ORF">U27_06472</name>
</gene>
<reference evidence="4" key="1">
    <citation type="journal article" date="2015" name="PeerJ">
        <title>First genomic representation of candidate bacterial phylum KSB3 points to enhanced environmental sensing as a trigger of wastewater bulking.</title>
        <authorList>
            <person name="Sekiguchi Y."/>
            <person name="Ohashi A."/>
            <person name="Parks D.H."/>
            <person name="Yamauchi T."/>
            <person name="Tyson G.W."/>
            <person name="Hugenholtz P."/>
        </authorList>
    </citation>
    <scope>NUCLEOTIDE SEQUENCE [LARGE SCALE GENOMIC DNA]</scope>
</reference>
<organism evidence="4">
    <name type="scientific">Vecturithrix granuli</name>
    <dbReference type="NCBI Taxonomy" id="1499967"/>
    <lineage>
        <taxon>Bacteria</taxon>
        <taxon>Candidatus Moduliflexota</taxon>
        <taxon>Candidatus Vecturitrichia</taxon>
        <taxon>Candidatus Vecturitrichales</taxon>
        <taxon>Candidatus Vecturitrichaceae</taxon>
        <taxon>Candidatus Vecturithrix</taxon>
    </lineage>
</organism>
<dbReference type="Gene3D" id="3.40.50.2300">
    <property type="match status" value="2"/>
</dbReference>
<dbReference type="CDD" id="cd19963">
    <property type="entry name" value="PBP1_BMP-like"/>
    <property type="match status" value="1"/>
</dbReference>
<dbReference type="InterPro" id="IPR003760">
    <property type="entry name" value="PnrA-like"/>
</dbReference>
<feature type="domain" description="ABC transporter substrate-binding protein PnrA-like" evidence="3">
    <location>
        <begin position="28"/>
        <end position="311"/>
    </location>
</feature>
<dbReference type="HOGENOM" id="CLU_038813_2_0_0"/>
<evidence type="ECO:0000313" key="4">
    <source>
        <dbReference type="EMBL" id="GAK59487.1"/>
    </source>
</evidence>
<dbReference type="eggNOG" id="COG1744">
    <property type="taxonomic scope" value="Bacteria"/>
</dbReference>
<dbReference type="Proteomes" id="UP000030661">
    <property type="component" value="Unassembled WGS sequence"/>
</dbReference>
<keyword evidence="5" id="KW-1185">Reference proteome</keyword>
<dbReference type="InterPro" id="IPR028082">
    <property type="entry name" value="Peripla_BP_I"/>
</dbReference>
<dbReference type="Pfam" id="PF02608">
    <property type="entry name" value="Bmp"/>
    <property type="match status" value="1"/>
</dbReference>
<keyword evidence="1 2" id="KW-0732">Signal</keyword>
<feature type="chain" id="PRO_5001755586" description="ABC transporter substrate-binding protein PnrA-like domain-containing protein" evidence="2">
    <location>
        <begin position="24"/>
        <end position="339"/>
    </location>
</feature>
<feature type="signal peptide" evidence="2">
    <location>
        <begin position="1"/>
        <end position="23"/>
    </location>
</feature>
<evidence type="ECO:0000256" key="1">
    <source>
        <dbReference type="ARBA" id="ARBA00022729"/>
    </source>
</evidence>
<dbReference type="AlphaFoldDB" id="A0A081C4I2"/>
<dbReference type="PANTHER" id="PTHR43208:SF1">
    <property type="entry name" value="ABC TRANSPORTER SUBSTRATE-BINDING PROTEIN"/>
    <property type="match status" value="1"/>
</dbReference>
<evidence type="ECO:0000259" key="3">
    <source>
        <dbReference type="Pfam" id="PF02608"/>
    </source>
</evidence>
<evidence type="ECO:0000256" key="2">
    <source>
        <dbReference type="SAM" id="SignalP"/>
    </source>
</evidence>
<proteinExistence type="predicted"/>
<dbReference type="SUPFAM" id="SSF53822">
    <property type="entry name" value="Periplasmic binding protein-like I"/>
    <property type="match status" value="1"/>
</dbReference>
<dbReference type="GO" id="GO:0005886">
    <property type="term" value="C:plasma membrane"/>
    <property type="evidence" value="ECO:0007669"/>
    <property type="project" value="InterPro"/>
</dbReference>
<evidence type="ECO:0000313" key="5">
    <source>
        <dbReference type="Proteomes" id="UP000030661"/>
    </source>
</evidence>
<sequence>MRKILVVGLICVLSFAMCFTAGAEEKKIKAAFVYVAPIGDHGWSYSHDIGRKYIEENMGVETAYTENVAGPDIERVIRGYAQKGFDVIFTTSFEYMDPTIEVAADFPNVIFEHCSGFKTAENAGNYFGRIYQGRYLSGLVAGKMTKSNILGYVAAHPIPEVIRGINSFTKGVREANPNAVVKVVWTGSWYDPAKEKEAALSLINAGADVIAQHQDSPAAQEAAQDHKIYSVGYNNDMSHFAPDAHLTAPIWRWQVYYEMVINEIKNGTWKPGSYWGGIKDGIVDIAPFGKMVPQEVADMVMQRRQEIIDGTFNVWPDKTDQELLSMNYFIEGVEGTIPK</sequence>
<accession>A0A081C4I2</accession>
<dbReference type="EMBL" id="DF820470">
    <property type="protein sequence ID" value="GAK59487.1"/>
    <property type="molecule type" value="Genomic_DNA"/>
</dbReference>
<protein>
    <recommendedName>
        <fullName evidence="3">ABC transporter substrate-binding protein PnrA-like domain-containing protein</fullName>
    </recommendedName>
</protein>